<name>A0ABR2UEW4_9PEZI</name>
<accession>A0ABR2UEW4</accession>
<comment type="caution">
    <text evidence="1">The sequence shown here is derived from an EMBL/GenBank/DDBJ whole genome shotgun (WGS) entry which is preliminary data.</text>
</comment>
<reference evidence="1 2" key="1">
    <citation type="journal article" date="2024" name="J. Plant Pathol.">
        <title>Sequence and assembly of the genome of Seiridium unicorne, isolate CBS 538.82, causal agent of cypress canker disease.</title>
        <authorList>
            <person name="Scali E."/>
            <person name="Rocca G.D."/>
            <person name="Danti R."/>
            <person name="Garbelotto M."/>
            <person name="Barberini S."/>
            <person name="Baroncelli R."/>
            <person name="Emiliani G."/>
        </authorList>
    </citation>
    <scope>NUCLEOTIDE SEQUENCE [LARGE SCALE GENOMIC DNA]</scope>
    <source>
        <strain evidence="1 2">BM-138-508</strain>
    </source>
</reference>
<dbReference type="SUPFAM" id="SSF51316">
    <property type="entry name" value="Mss4-like"/>
    <property type="match status" value="1"/>
</dbReference>
<dbReference type="Gene3D" id="3.90.1590.10">
    <property type="entry name" value="glutathione-dependent formaldehyde- activating enzyme (gfa)"/>
    <property type="match status" value="1"/>
</dbReference>
<protein>
    <submittedName>
        <fullName evidence="1">Mss4-like protein</fullName>
    </submittedName>
</protein>
<organism evidence="1 2">
    <name type="scientific">Seiridium unicorne</name>
    <dbReference type="NCBI Taxonomy" id="138068"/>
    <lineage>
        <taxon>Eukaryota</taxon>
        <taxon>Fungi</taxon>
        <taxon>Dikarya</taxon>
        <taxon>Ascomycota</taxon>
        <taxon>Pezizomycotina</taxon>
        <taxon>Sordariomycetes</taxon>
        <taxon>Xylariomycetidae</taxon>
        <taxon>Amphisphaeriales</taxon>
        <taxon>Sporocadaceae</taxon>
        <taxon>Seiridium</taxon>
    </lineage>
</organism>
<gene>
    <name evidence="1" type="ORF">SUNI508_12047</name>
</gene>
<dbReference type="InterPro" id="IPR011057">
    <property type="entry name" value="Mss4-like_sf"/>
</dbReference>
<dbReference type="Proteomes" id="UP001408356">
    <property type="component" value="Unassembled WGS sequence"/>
</dbReference>
<proteinExistence type="predicted"/>
<keyword evidence="2" id="KW-1185">Reference proteome</keyword>
<sequence length="345" mass="37712">MADLDILNKVYNRDKATPSGPHEKRSSDARCHCRRFQFIITLPASSLPLNGMISTAATAAIRAAPLGTLKRFCLLACSPNGRMARSKTSWLAIKSPAATESAHFVLIARVMSGTWIRPVSSVGGRAVNWLPKLAGREVLHLSPGDRDAPEKCEPVVGPDGEERLRAECCCGGVSFTISRSSQETINDEYMGQYVSPTDPRKRKAFLDMCRDCGRLSGTSVSPWLLVPRIVLGPEVPPDLKIGTIRTYSSSKRNTRGFCGVCGATVFLRTTLRTPTERQAVLNVGMGILRAPEGMRAENWVSWRTANIAWANDARSYDADLTEALVTGHRHWGVETTGEALDFPVI</sequence>
<evidence type="ECO:0000313" key="1">
    <source>
        <dbReference type="EMBL" id="KAK9413162.1"/>
    </source>
</evidence>
<dbReference type="EMBL" id="JARVKF010000442">
    <property type="protein sequence ID" value="KAK9413162.1"/>
    <property type="molecule type" value="Genomic_DNA"/>
</dbReference>
<evidence type="ECO:0000313" key="2">
    <source>
        <dbReference type="Proteomes" id="UP001408356"/>
    </source>
</evidence>